<dbReference type="EMBL" id="UOEH01000189">
    <property type="protein sequence ID" value="VAV96170.1"/>
    <property type="molecule type" value="Genomic_DNA"/>
</dbReference>
<dbReference type="GO" id="GO:0008825">
    <property type="term" value="F:cyclopropane-fatty-acyl-phospholipid synthase activity"/>
    <property type="evidence" value="ECO:0007669"/>
    <property type="project" value="UniProtKB-EC"/>
</dbReference>
<dbReference type="CDD" id="cd02440">
    <property type="entry name" value="AdoMet_MTases"/>
    <property type="match status" value="1"/>
</dbReference>
<dbReference type="PANTHER" id="PTHR43667:SF1">
    <property type="entry name" value="CYCLOPROPANE-FATTY-ACYL-PHOSPHOLIPID SYNTHASE"/>
    <property type="match status" value="1"/>
</dbReference>
<dbReference type="Gene3D" id="3.40.50.150">
    <property type="entry name" value="Vaccinia Virus protein VP39"/>
    <property type="match status" value="1"/>
</dbReference>
<evidence type="ECO:0000256" key="4">
    <source>
        <dbReference type="ARBA" id="ARBA00022691"/>
    </source>
</evidence>
<proteinExistence type="inferred from homology"/>
<protein>
    <submittedName>
        <fullName evidence="7">Cyclopropane-fatty-acyl-phospholipid synthase</fullName>
        <ecNumber evidence="7">2.1.1.79</ecNumber>
    </submittedName>
</protein>
<evidence type="ECO:0000313" key="7">
    <source>
        <dbReference type="EMBL" id="VAV96170.1"/>
    </source>
</evidence>
<comment type="similarity">
    <text evidence="1">Belongs to the CFA/CMAS family.</text>
</comment>
<accession>A0A3B0RRU8</accession>
<dbReference type="InterPro" id="IPR003333">
    <property type="entry name" value="CMAS"/>
</dbReference>
<name>A0A3B0RRU8_9ZZZZ</name>
<keyword evidence="2 7" id="KW-0489">Methyltransferase</keyword>
<dbReference type="Pfam" id="PF25371">
    <property type="entry name" value="DUF7884"/>
    <property type="match status" value="1"/>
</dbReference>
<keyword evidence="5" id="KW-0443">Lipid metabolism</keyword>
<organism evidence="7">
    <name type="scientific">hydrothermal vent metagenome</name>
    <dbReference type="NCBI Taxonomy" id="652676"/>
    <lineage>
        <taxon>unclassified sequences</taxon>
        <taxon>metagenomes</taxon>
        <taxon>ecological metagenomes</taxon>
    </lineage>
</organism>
<dbReference type="GO" id="GO:0008610">
    <property type="term" value="P:lipid biosynthetic process"/>
    <property type="evidence" value="ECO:0007669"/>
    <property type="project" value="InterPro"/>
</dbReference>
<dbReference type="InterPro" id="IPR029063">
    <property type="entry name" value="SAM-dependent_MTases_sf"/>
</dbReference>
<keyword evidence="3 7" id="KW-0808">Transferase</keyword>
<dbReference type="InterPro" id="IPR057206">
    <property type="entry name" value="DUF7884"/>
</dbReference>
<dbReference type="EC" id="2.1.1.79" evidence="7"/>
<dbReference type="PANTHER" id="PTHR43667">
    <property type="entry name" value="CYCLOPROPANE-FATTY-ACYL-PHOSPHOLIPID SYNTHASE"/>
    <property type="match status" value="1"/>
</dbReference>
<evidence type="ECO:0000259" key="6">
    <source>
        <dbReference type="Pfam" id="PF25371"/>
    </source>
</evidence>
<evidence type="ECO:0000256" key="3">
    <source>
        <dbReference type="ARBA" id="ARBA00022679"/>
    </source>
</evidence>
<feature type="domain" description="DUF7884" evidence="6">
    <location>
        <begin position="3"/>
        <end position="68"/>
    </location>
</feature>
<evidence type="ECO:0000256" key="5">
    <source>
        <dbReference type="ARBA" id="ARBA00023098"/>
    </source>
</evidence>
<dbReference type="GO" id="GO:0032259">
    <property type="term" value="P:methylation"/>
    <property type="evidence" value="ECO:0007669"/>
    <property type="project" value="UniProtKB-KW"/>
</dbReference>
<dbReference type="PIRSF" id="PIRSF003085">
    <property type="entry name" value="CMAS"/>
    <property type="match status" value="1"/>
</dbReference>
<dbReference type="AlphaFoldDB" id="A0A3B0RRU8"/>
<dbReference type="SUPFAM" id="SSF53335">
    <property type="entry name" value="S-adenosyl-L-methionine-dependent methyltransferases"/>
    <property type="match status" value="1"/>
</dbReference>
<feature type="non-terminal residue" evidence="7">
    <location>
        <position position="344"/>
    </location>
</feature>
<keyword evidence="4" id="KW-0949">S-adenosyl-L-methionine</keyword>
<sequence length="344" mass="38672">MKNGALELTYPDGATERYGEASASPVRARLRHNKWVRRLVLDPELALGEAYMDGGLQIEGDKLYTLLDLIWGNILSKKHGVALPGFMLRALRRLAQFNPAGRAKKNVAHHYDVGNDLYRLFLDDDLQYSCAYFEHPGVSLEEAQKAKKNLIAKKLLIKPHHSVLEIGSGWGGLGISLAEEAGAEVTSVTLSEEQLRVARMRASAKGLSDQAQFQLQDYRATKGSYDRIVSVGMFEHVGVPHFQTYFDHVAQSLNEDGVALIHTIGRPHGPGATDAWTAKHIFPGGYIPALSEIMPAIERAGLVLTDLEVWRLHYAETLREWRRRFKANAEKITRKYDARFIRMW</sequence>
<evidence type="ECO:0000256" key="1">
    <source>
        <dbReference type="ARBA" id="ARBA00010815"/>
    </source>
</evidence>
<reference evidence="7" key="1">
    <citation type="submission" date="2018-06" db="EMBL/GenBank/DDBJ databases">
        <authorList>
            <person name="Zhirakovskaya E."/>
        </authorList>
    </citation>
    <scope>NUCLEOTIDE SEQUENCE</scope>
</reference>
<gene>
    <name evidence="7" type="ORF">MNBD_ALPHA05-757</name>
</gene>
<dbReference type="InterPro" id="IPR050723">
    <property type="entry name" value="CFA/CMAS"/>
</dbReference>
<dbReference type="Pfam" id="PF02353">
    <property type="entry name" value="CMAS"/>
    <property type="match status" value="1"/>
</dbReference>
<evidence type="ECO:0000256" key="2">
    <source>
        <dbReference type="ARBA" id="ARBA00022603"/>
    </source>
</evidence>